<dbReference type="Gene3D" id="3.40.30.10">
    <property type="entry name" value="Glutaredoxin"/>
    <property type="match status" value="1"/>
</dbReference>
<dbReference type="PANTHER" id="PTHR33558:SF1">
    <property type="entry name" value="GLUTAREDOXIN-LIKE PROTEIN C5ORF63 HOMOLOG"/>
    <property type="match status" value="1"/>
</dbReference>
<evidence type="ECO:0000313" key="1">
    <source>
        <dbReference type="EMBL" id="UTI62497.1"/>
    </source>
</evidence>
<name>A0ABY5DN53_9ACTN</name>
<dbReference type="InterPro" id="IPR036249">
    <property type="entry name" value="Thioredoxin-like_sf"/>
</dbReference>
<dbReference type="Pfam" id="PF05768">
    <property type="entry name" value="Glrx-like"/>
    <property type="match status" value="1"/>
</dbReference>
<protein>
    <submittedName>
        <fullName evidence="1">Glutaredoxin family protein</fullName>
    </submittedName>
</protein>
<dbReference type="EMBL" id="CP098502">
    <property type="protein sequence ID" value="UTI62497.1"/>
    <property type="molecule type" value="Genomic_DNA"/>
</dbReference>
<dbReference type="InterPro" id="IPR008554">
    <property type="entry name" value="Glutaredoxin-like"/>
</dbReference>
<dbReference type="SUPFAM" id="SSF52833">
    <property type="entry name" value="Thioredoxin-like"/>
    <property type="match status" value="1"/>
</dbReference>
<dbReference type="Proteomes" id="UP001056035">
    <property type="component" value="Chromosome"/>
</dbReference>
<dbReference type="RefSeq" id="WP_254569234.1">
    <property type="nucleotide sequence ID" value="NZ_CP098502.1"/>
</dbReference>
<sequence length="91" mass="10332">MRPERTVTLYGRPGCHLCDDARAVVERVRADHAFRLQELDIESDDALLKAYLERIPVLALDGEELYDFLVDEDDLRRRLSGGATDYSPPLG</sequence>
<evidence type="ECO:0000313" key="2">
    <source>
        <dbReference type="Proteomes" id="UP001056035"/>
    </source>
</evidence>
<accession>A0ABY5DN53</accession>
<proteinExistence type="predicted"/>
<organism evidence="1 2">
    <name type="scientific">Paraconexibacter antarcticus</name>
    <dbReference type="NCBI Taxonomy" id="2949664"/>
    <lineage>
        <taxon>Bacteria</taxon>
        <taxon>Bacillati</taxon>
        <taxon>Actinomycetota</taxon>
        <taxon>Thermoleophilia</taxon>
        <taxon>Solirubrobacterales</taxon>
        <taxon>Paraconexibacteraceae</taxon>
        <taxon>Paraconexibacter</taxon>
    </lineage>
</organism>
<dbReference type="PANTHER" id="PTHR33558">
    <property type="entry name" value="GLUTAREDOXIN-LIKE PROTEIN C5ORF63 HOMOLOG"/>
    <property type="match status" value="1"/>
</dbReference>
<gene>
    <name evidence="1" type="ORF">NBH00_14110</name>
</gene>
<dbReference type="InterPro" id="IPR052565">
    <property type="entry name" value="Glutaredoxin-like_YDR286C"/>
</dbReference>
<keyword evidence="2" id="KW-1185">Reference proteome</keyword>
<reference evidence="1 2" key="1">
    <citation type="submission" date="2022-06" db="EMBL/GenBank/DDBJ databases">
        <title>Paraconexibacter antarcticus.</title>
        <authorList>
            <person name="Kim C.S."/>
        </authorList>
    </citation>
    <scope>NUCLEOTIDE SEQUENCE [LARGE SCALE GENOMIC DNA]</scope>
    <source>
        <strain evidence="1 2">02-257</strain>
    </source>
</reference>